<reference evidence="7 8" key="1">
    <citation type="submission" date="2018-11" db="EMBL/GenBank/DDBJ databases">
        <title>Erythrobacter spongiae sp. nov., isolated from a marine sponge.</title>
        <authorList>
            <person name="Zhuang L."/>
            <person name="Luo L."/>
        </authorList>
    </citation>
    <scope>NUCLEOTIDE SEQUENCE [LARGE SCALE GENOMIC DNA]</scope>
    <source>
        <strain evidence="7 8">HN-E23</strain>
    </source>
</reference>
<dbReference type="SUPFAM" id="SSF74653">
    <property type="entry name" value="TolA/TonB C-terminal domain"/>
    <property type="match status" value="1"/>
</dbReference>
<name>A0A3N5D0C4_9SPHN</name>
<organism evidence="7 8">
    <name type="scientific">Aurantiacibacter spongiae</name>
    <dbReference type="NCBI Taxonomy" id="2488860"/>
    <lineage>
        <taxon>Bacteria</taxon>
        <taxon>Pseudomonadati</taxon>
        <taxon>Pseudomonadota</taxon>
        <taxon>Alphaproteobacteria</taxon>
        <taxon>Sphingomonadales</taxon>
        <taxon>Erythrobacteraceae</taxon>
        <taxon>Aurantiacibacter</taxon>
    </lineage>
</organism>
<keyword evidence="8" id="KW-1185">Reference proteome</keyword>
<dbReference type="Proteomes" id="UP000275232">
    <property type="component" value="Unassembled WGS sequence"/>
</dbReference>
<dbReference type="Pfam" id="PF03544">
    <property type="entry name" value="TonB_C"/>
    <property type="match status" value="1"/>
</dbReference>
<protein>
    <submittedName>
        <fullName evidence="7">Energy transducer TonB</fullName>
    </submittedName>
</protein>
<keyword evidence="4" id="KW-0472">Membrane</keyword>
<gene>
    <name evidence="7" type="ORF">EG799_13055</name>
</gene>
<keyword evidence="3" id="KW-1133">Transmembrane helix</keyword>
<proteinExistence type="predicted"/>
<comment type="caution">
    <text evidence="7">The sequence shown here is derived from an EMBL/GenBank/DDBJ whole genome shotgun (WGS) entry which is preliminary data.</text>
</comment>
<dbReference type="AlphaFoldDB" id="A0A3N5D0C4"/>
<evidence type="ECO:0000256" key="2">
    <source>
        <dbReference type="ARBA" id="ARBA00022692"/>
    </source>
</evidence>
<feature type="chain" id="PRO_5018012701" evidence="5">
    <location>
        <begin position="27"/>
        <end position="323"/>
    </location>
</feature>
<dbReference type="NCBIfam" id="TIGR01352">
    <property type="entry name" value="tonB_Cterm"/>
    <property type="match status" value="1"/>
</dbReference>
<feature type="signal peptide" evidence="5">
    <location>
        <begin position="1"/>
        <end position="26"/>
    </location>
</feature>
<evidence type="ECO:0000256" key="1">
    <source>
        <dbReference type="ARBA" id="ARBA00004167"/>
    </source>
</evidence>
<evidence type="ECO:0000313" key="8">
    <source>
        <dbReference type="Proteomes" id="UP000275232"/>
    </source>
</evidence>
<evidence type="ECO:0000256" key="5">
    <source>
        <dbReference type="SAM" id="SignalP"/>
    </source>
</evidence>
<keyword evidence="2" id="KW-0812">Transmembrane</keyword>
<evidence type="ECO:0000259" key="6">
    <source>
        <dbReference type="PROSITE" id="PS52015"/>
    </source>
</evidence>
<dbReference type="PROSITE" id="PS52015">
    <property type="entry name" value="TONB_CTD"/>
    <property type="match status" value="1"/>
</dbReference>
<feature type="domain" description="TonB C-terminal" evidence="6">
    <location>
        <begin position="230"/>
        <end position="323"/>
    </location>
</feature>
<comment type="subcellular location">
    <subcellularLocation>
        <location evidence="1">Membrane</location>
        <topology evidence="1">Single-pass membrane protein</topology>
    </subcellularLocation>
</comment>
<accession>A0A3N5D0C4</accession>
<dbReference type="GO" id="GO:0055085">
    <property type="term" value="P:transmembrane transport"/>
    <property type="evidence" value="ECO:0007669"/>
    <property type="project" value="InterPro"/>
</dbReference>
<evidence type="ECO:0000256" key="4">
    <source>
        <dbReference type="ARBA" id="ARBA00023136"/>
    </source>
</evidence>
<dbReference type="EMBL" id="RPFZ01000001">
    <property type="protein sequence ID" value="RPF72449.1"/>
    <property type="molecule type" value="Genomic_DNA"/>
</dbReference>
<evidence type="ECO:0000313" key="7">
    <source>
        <dbReference type="EMBL" id="RPF72449.1"/>
    </source>
</evidence>
<evidence type="ECO:0000256" key="3">
    <source>
        <dbReference type="ARBA" id="ARBA00022989"/>
    </source>
</evidence>
<dbReference type="InterPro" id="IPR037682">
    <property type="entry name" value="TonB_C"/>
</dbReference>
<sequence length="323" mass="36163">MVCERVKAGWLAVGAALATAAMPTGAAAQYAADWDRLAPSSHWNLDYAEDSCALRRSFGEGDDRTFLELRQFEPEGALQVIVMTKGTQMRSADELLVASHVRSRIARPSVSFLPETEPAEWGQPLGIHSEEWGEGVLFTSLDLRNSEQRELARAFLAEHGTGLVVSDEQRDVREAEIDGLAVENVYRRNFVLDTGAMQAPMSAMRQCMDELIEHWGIDAEANRHLTRRVQPRDFQSWVTRVQQQYPTAMERQNEQAVVRVRLTVSPEGRATDCAVQTDISNPLFDEAACEVLLRHSRFDPALDADGDPIASYWVKTIVYRIGT</sequence>
<dbReference type="Gene3D" id="3.30.1150.10">
    <property type="match status" value="1"/>
</dbReference>
<dbReference type="InterPro" id="IPR006260">
    <property type="entry name" value="TonB/TolA_C"/>
</dbReference>
<dbReference type="GO" id="GO:0016020">
    <property type="term" value="C:membrane"/>
    <property type="evidence" value="ECO:0007669"/>
    <property type="project" value="UniProtKB-SubCell"/>
</dbReference>
<keyword evidence="5" id="KW-0732">Signal</keyword>